<dbReference type="EMBL" id="AP017924">
    <property type="protein sequence ID" value="BAW19238.1"/>
    <property type="molecule type" value="Genomic_DNA"/>
</dbReference>
<reference evidence="2 3" key="1">
    <citation type="submission" date="2016-12" db="EMBL/GenBank/DDBJ databases">
        <title>Characterization of two jumbo phages RP12 and RP31 infecting the phytopathogen Ralstonia solanacearum.</title>
        <authorList>
            <person name="Kawasaki T."/>
            <person name="Yoshikawa G."/>
            <person name="Ogata H."/>
            <person name="Yamada T."/>
        </authorList>
    </citation>
    <scope>NUCLEOTIDE SEQUENCE [LARGE SCALE GENOMIC DNA]</scope>
    <source>
        <strain evidence="2 3">RP12</strain>
    </source>
</reference>
<dbReference type="Proteomes" id="UP000222831">
    <property type="component" value="Segment"/>
</dbReference>
<feature type="compositionally biased region" description="Polar residues" evidence="1">
    <location>
        <begin position="1"/>
        <end position="11"/>
    </location>
</feature>
<sequence length="258" mass="28027">MSTLNTKAGATQLQEDIAAEDAAAQQQETTTPVQEQTGTSDQTGQEQTAQSTEGATGEQESAGEQQQQEEQDIITQPVAVEPTAPVAKSAPAVVVMEAAAPVAADAALHEKLAGILKDVPAAHQTDIGRILTYLERMAPKRPVDVKSGVTEQVALYKAIQNIINRQGDYFTQLFSALLFIFKSEARGALSDRYRCRFMDNITLAVGDRKAFVNLTQMLAILADPKSRELAMKQVHMERALENGLTVEGRTRVLHYFGV</sequence>
<feature type="compositionally biased region" description="Low complexity" evidence="1">
    <location>
        <begin position="12"/>
        <end position="39"/>
    </location>
</feature>
<feature type="compositionally biased region" description="Polar residues" evidence="1">
    <location>
        <begin position="40"/>
        <end position="51"/>
    </location>
</feature>
<dbReference type="KEGG" id="vg:40074659"/>
<evidence type="ECO:0000313" key="2">
    <source>
        <dbReference type="EMBL" id="BAW19238.1"/>
    </source>
</evidence>
<evidence type="ECO:0000313" key="3">
    <source>
        <dbReference type="Proteomes" id="UP000222831"/>
    </source>
</evidence>
<accession>A0A1L7N189</accession>
<protein>
    <submittedName>
        <fullName evidence="2">Uncharacterized protein</fullName>
    </submittedName>
</protein>
<organism evidence="2 3">
    <name type="scientific">Ralstonia phage RP12</name>
    <dbReference type="NCBI Taxonomy" id="1923889"/>
    <lineage>
        <taxon>Viruses</taxon>
        <taxon>Duplodnaviria</taxon>
        <taxon>Heunggongvirae</taxon>
        <taxon>Uroviricota</taxon>
        <taxon>Caudoviricetes</taxon>
        <taxon>Chimalliviridae</taxon>
        <taxon>Ripduovirus</taxon>
        <taxon>Ripduovirus RP12</taxon>
    </lineage>
</organism>
<dbReference type="GeneID" id="40074659"/>
<feature type="compositionally biased region" description="Low complexity" evidence="1">
    <location>
        <begin position="52"/>
        <end position="66"/>
    </location>
</feature>
<proteinExistence type="predicted"/>
<dbReference type="RefSeq" id="YP_009598957.1">
    <property type="nucleotide sequence ID" value="NC_041911.1"/>
</dbReference>
<name>A0A1L7N189_9CAUD</name>
<keyword evidence="3" id="KW-1185">Reference proteome</keyword>
<feature type="region of interest" description="Disordered" evidence="1">
    <location>
        <begin position="1"/>
        <end position="71"/>
    </location>
</feature>
<evidence type="ECO:0000256" key="1">
    <source>
        <dbReference type="SAM" id="MobiDB-lite"/>
    </source>
</evidence>